<dbReference type="Gene3D" id="3.40.50.300">
    <property type="entry name" value="P-loop containing nucleotide triphosphate hydrolases"/>
    <property type="match status" value="1"/>
</dbReference>
<protein>
    <submittedName>
        <fullName evidence="1">Cell division protein</fullName>
    </submittedName>
</protein>
<name>A0A2A7SBE9_BURGA</name>
<dbReference type="NCBIfam" id="NF033429">
    <property type="entry name" value="ImuA_translesion"/>
    <property type="match status" value="1"/>
</dbReference>
<dbReference type="RefSeq" id="WP_098153317.1">
    <property type="nucleotide sequence ID" value="NZ_CADEXK010000014.1"/>
</dbReference>
<dbReference type="AlphaFoldDB" id="A0A2A7SBE9"/>
<sequence>MNPALAHPERIHPALWRASQRAQAGAVGIETGHPALSAELPGGGWPPSCLVELLTQQPGIGELRLLAPVLARLAPKPIVVVQAPHRLQPAALAYWGVDPAAFVSLRTPRTADALWAAEQALRAGTCGAVLLWQHVVRSDALRRLNLAAQAGSALFFLLRPAAAARDASPAPLRLALAPARDGVEVTFVKRRGAQRDEPLFVPLSPSPILLDRHGSLDRRASAAPHSRNVRPAVASAIVE</sequence>
<reference evidence="2" key="1">
    <citation type="submission" date="2017-09" db="EMBL/GenBank/DDBJ databases">
        <title>FDA dAtabase for Regulatory Grade micrObial Sequences (FDA-ARGOS): Supporting development and validation of Infectious Disease Dx tests.</title>
        <authorList>
            <person name="Minogue T."/>
            <person name="Wolcott M."/>
            <person name="Wasieloski L."/>
            <person name="Aguilar W."/>
            <person name="Moore D."/>
            <person name="Tallon L."/>
            <person name="Sadzewicz L."/>
            <person name="Ott S."/>
            <person name="Zhao X."/>
            <person name="Nagaraj S."/>
            <person name="Vavikolanu K."/>
            <person name="Aluvathingal J."/>
            <person name="Nadendla S."/>
            <person name="Sichtig H."/>
        </authorList>
    </citation>
    <scope>NUCLEOTIDE SEQUENCE [LARGE SCALE GENOMIC DNA]</scope>
    <source>
        <strain evidence="2">FDAARGOS_390</strain>
    </source>
</reference>
<gene>
    <name evidence="1" type="ORF">CRM94_16575</name>
</gene>
<dbReference type="InterPro" id="IPR047610">
    <property type="entry name" value="ImuA_translesion"/>
</dbReference>
<dbReference type="GeneID" id="66462927"/>
<dbReference type="EMBL" id="PDDY01000002">
    <property type="protein sequence ID" value="PEH40615.1"/>
    <property type="molecule type" value="Genomic_DNA"/>
</dbReference>
<dbReference type="InterPro" id="IPR027417">
    <property type="entry name" value="P-loop_NTPase"/>
</dbReference>
<comment type="caution">
    <text evidence="1">The sequence shown here is derived from an EMBL/GenBank/DDBJ whole genome shotgun (WGS) entry which is preliminary data.</text>
</comment>
<accession>A0A2A7SBE9</accession>
<keyword evidence="1" id="KW-0132">Cell division</keyword>
<keyword evidence="1" id="KW-0131">Cell cycle</keyword>
<dbReference type="GO" id="GO:0051301">
    <property type="term" value="P:cell division"/>
    <property type="evidence" value="ECO:0007669"/>
    <property type="project" value="UniProtKB-KW"/>
</dbReference>
<evidence type="ECO:0000313" key="1">
    <source>
        <dbReference type="EMBL" id="PEH40615.1"/>
    </source>
</evidence>
<dbReference type="SUPFAM" id="SSF52540">
    <property type="entry name" value="P-loop containing nucleoside triphosphate hydrolases"/>
    <property type="match status" value="1"/>
</dbReference>
<dbReference type="Proteomes" id="UP000220629">
    <property type="component" value="Unassembled WGS sequence"/>
</dbReference>
<dbReference type="InterPro" id="IPR017166">
    <property type="entry name" value="UCP037290"/>
</dbReference>
<proteinExistence type="predicted"/>
<dbReference type="PIRSF" id="PIRSF037290">
    <property type="entry name" value="UCP037290"/>
    <property type="match status" value="1"/>
</dbReference>
<evidence type="ECO:0000313" key="2">
    <source>
        <dbReference type="Proteomes" id="UP000220629"/>
    </source>
</evidence>
<organism evidence="1 2">
    <name type="scientific">Burkholderia gladioli</name>
    <name type="common">Pseudomonas marginata</name>
    <name type="synonym">Phytomonas marginata</name>
    <dbReference type="NCBI Taxonomy" id="28095"/>
    <lineage>
        <taxon>Bacteria</taxon>
        <taxon>Pseudomonadati</taxon>
        <taxon>Pseudomonadota</taxon>
        <taxon>Betaproteobacteria</taxon>
        <taxon>Burkholderiales</taxon>
        <taxon>Burkholderiaceae</taxon>
        <taxon>Burkholderia</taxon>
    </lineage>
</organism>